<dbReference type="SUPFAM" id="SSF56112">
    <property type="entry name" value="Protein kinase-like (PK-like)"/>
    <property type="match status" value="1"/>
</dbReference>
<feature type="region of interest" description="Disordered" evidence="6">
    <location>
        <begin position="262"/>
        <end position="294"/>
    </location>
</feature>
<feature type="compositionally biased region" description="Gly residues" evidence="6">
    <location>
        <begin position="39"/>
        <end position="63"/>
    </location>
</feature>
<sequence>MRGLSHPNVLRLLEVMATRSKIYLVTCREEAEVRVTARGTGGRGHGAGDGAGAGAGVGSSAGEGGRRRGADRGAARGARGAGSARRPRGGRLRGARRPRVRRGQDLLHIVAALRYCHERGVAHRDVKPQNLLLARDGALKLSDFGLAALAARSRRAPTHGVRDPGLRAWSCGVIPFVLLAGRLLFDDANIRSCTGGSTGATTRSRLGSPPFCNHLISLYAHLHLHLRPPDSSLSHSLNLLSIPLSVSVLPWRPELQGGPRLSLGLSPRRGRPAVLPPADPQLRRGRGAPSRAASVKMHGDDYTGKDFGCCLPLFFFNGVPQLSSELAPPFQSSSRITANLAPESIHGSSISNFSTALGNDLLFIVRYRPNGQHRVVANFSSCSNGRVMDSIGSILGTNFAHQASDSSYLCSTPCNTLLARAVQNNGASSNILCVRDNGSRSLNDQTRMILSSTIYMIIHI</sequence>
<feature type="compositionally biased region" description="Basic residues" evidence="6">
    <location>
        <begin position="85"/>
        <end position="98"/>
    </location>
</feature>
<keyword evidence="3" id="KW-0547">Nucleotide-binding</keyword>
<dbReference type="GO" id="GO:0007165">
    <property type="term" value="P:signal transduction"/>
    <property type="evidence" value="ECO:0007669"/>
    <property type="project" value="TreeGrafter"/>
</dbReference>
<evidence type="ECO:0000256" key="6">
    <source>
        <dbReference type="SAM" id="MobiDB-lite"/>
    </source>
</evidence>
<dbReference type="GO" id="GO:0004674">
    <property type="term" value="F:protein serine/threonine kinase activity"/>
    <property type="evidence" value="ECO:0007669"/>
    <property type="project" value="UniProtKB-KW"/>
</dbReference>
<keyword evidence="1" id="KW-0723">Serine/threonine-protein kinase</keyword>
<dbReference type="SMART" id="SM00220">
    <property type="entry name" value="S_TKc"/>
    <property type="match status" value="1"/>
</dbReference>
<accession>A0A6V7Q9M3</accession>
<evidence type="ECO:0000256" key="5">
    <source>
        <dbReference type="ARBA" id="ARBA00022840"/>
    </source>
</evidence>
<dbReference type="PANTHER" id="PTHR43895:SF33">
    <property type="entry name" value="PROTEIN KINASE DOMAIN-CONTAINING PROTEIN"/>
    <property type="match status" value="1"/>
</dbReference>
<evidence type="ECO:0000256" key="4">
    <source>
        <dbReference type="ARBA" id="ARBA00022777"/>
    </source>
</evidence>
<feature type="compositionally biased region" description="Low complexity" evidence="6">
    <location>
        <begin position="75"/>
        <end position="84"/>
    </location>
</feature>
<organism evidence="8">
    <name type="scientific">Ananas comosus var. bracteatus</name>
    <name type="common">red pineapple</name>
    <dbReference type="NCBI Taxonomy" id="296719"/>
    <lineage>
        <taxon>Eukaryota</taxon>
        <taxon>Viridiplantae</taxon>
        <taxon>Streptophyta</taxon>
        <taxon>Embryophyta</taxon>
        <taxon>Tracheophyta</taxon>
        <taxon>Spermatophyta</taxon>
        <taxon>Magnoliopsida</taxon>
        <taxon>Liliopsida</taxon>
        <taxon>Poales</taxon>
        <taxon>Bromeliaceae</taxon>
        <taxon>Bromelioideae</taxon>
        <taxon>Ananas</taxon>
    </lineage>
</organism>
<protein>
    <recommendedName>
        <fullName evidence="7">Protein kinase domain-containing protein</fullName>
    </recommendedName>
</protein>
<feature type="region of interest" description="Disordered" evidence="6">
    <location>
        <begin position="38"/>
        <end position="98"/>
    </location>
</feature>
<dbReference type="PROSITE" id="PS50011">
    <property type="entry name" value="PROTEIN_KINASE_DOM"/>
    <property type="match status" value="1"/>
</dbReference>
<dbReference type="PANTHER" id="PTHR43895">
    <property type="entry name" value="CALCIUM/CALMODULIN-DEPENDENT PROTEIN KINASE KINASE-RELATED"/>
    <property type="match status" value="1"/>
</dbReference>
<dbReference type="PROSITE" id="PS00108">
    <property type="entry name" value="PROTEIN_KINASE_ST"/>
    <property type="match status" value="1"/>
</dbReference>
<feature type="domain" description="Protein kinase" evidence="7">
    <location>
        <begin position="1"/>
        <end position="238"/>
    </location>
</feature>
<evidence type="ECO:0000256" key="3">
    <source>
        <dbReference type="ARBA" id="ARBA00022741"/>
    </source>
</evidence>
<keyword evidence="2" id="KW-0808">Transferase</keyword>
<dbReference type="Pfam" id="PF00069">
    <property type="entry name" value="Pkinase"/>
    <property type="match status" value="1"/>
</dbReference>
<dbReference type="InterPro" id="IPR000719">
    <property type="entry name" value="Prot_kinase_dom"/>
</dbReference>
<name>A0A6V7Q9M3_ANACO</name>
<dbReference type="GO" id="GO:0005524">
    <property type="term" value="F:ATP binding"/>
    <property type="evidence" value="ECO:0007669"/>
    <property type="project" value="UniProtKB-KW"/>
</dbReference>
<dbReference type="EMBL" id="LR862134">
    <property type="protein sequence ID" value="CAD1839740.1"/>
    <property type="molecule type" value="Genomic_DNA"/>
</dbReference>
<feature type="compositionally biased region" description="Basic and acidic residues" evidence="6">
    <location>
        <begin position="64"/>
        <end position="74"/>
    </location>
</feature>
<dbReference type="AlphaFoldDB" id="A0A6V7Q9M3"/>
<gene>
    <name evidence="8" type="ORF">CB5_LOCUS22951</name>
</gene>
<evidence type="ECO:0000256" key="1">
    <source>
        <dbReference type="ARBA" id="ARBA00022527"/>
    </source>
</evidence>
<evidence type="ECO:0000259" key="7">
    <source>
        <dbReference type="PROSITE" id="PS50011"/>
    </source>
</evidence>
<reference evidence="8" key="1">
    <citation type="submission" date="2020-07" db="EMBL/GenBank/DDBJ databases">
        <authorList>
            <person name="Lin J."/>
        </authorList>
    </citation>
    <scope>NUCLEOTIDE SEQUENCE</scope>
</reference>
<dbReference type="Gene3D" id="1.10.510.10">
    <property type="entry name" value="Transferase(Phosphotransferase) domain 1"/>
    <property type="match status" value="1"/>
</dbReference>
<evidence type="ECO:0000313" key="8">
    <source>
        <dbReference type="EMBL" id="CAD1839740.1"/>
    </source>
</evidence>
<keyword evidence="4" id="KW-0418">Kinase</keyword>
<proteinExistence type="predicted"/>
<dbReference type="InterPro" id="IPR011009">
    <property type="entry name" value="Kinase-like_dom_sf"/>
</dbReference>
<evidence type="ECO:0000256" key="2">
    <source>
        <dbReference type="ARBA" id="ARBA00022679"/>
    </source>
</evidence>
<dbReference type="InterPro" id="IPR008271">
    <property type="entry name" value="Ser/Thr_kinase_AS"/>
</dbReference>
<keyword evidence="5" id="KW-0067">ATP-binding</keyword>